<dbReference type="AlphaFoldDB" id="A0AAE1ESR7"/>
<evidence type="ECO:0000256" key="1">
    <source>
        <dbReference type="SAM" id="MobiDB-lite"/>
    </source>
</evidence>
<dbReference type="Proteomes" id="UP001286313">
    <property type="component" value="Unassembled WGS sequence"/>
</dbReference>
<protein>
    <submittedName>
        <fullName evidence="2">Uncharacterized protein</fullName>
    </submittedName>
</protein>
<reference evidence="2" key="1">
    <citation type="submission" date="2023-10" db="EMBL/GenBank/DDBJ databases">
        <title>Genome assemblies of two species of porcelain crab, Petrolisthes cinctipes and Petrolisthes manimaculis (Anomura: Porcellanidae).</title>
        <authorList>
            <person name="Angst P."/>
        </authorList>
    </citation>
    <scope>NUCLEOTIDE SEQUENCE</scope>
    <source>
        <strain evidence="2">PB745_01</strain>
        <tissue evidence="2">Gill</tissue>
    </source>
</reference>
<gene>
    <name evidence="2" type="ORF">Pcinc_033258</name>
</gene>
<sequence length="82" mass="8800">MDDTGQDKGWVRTTDRDAKAQVPSRLCSTPATTPTRPPSPTPRPPQPSDVARSRRGARVRGGRGGGMRAGAVRSVGEWSHLH</sequence>
<accession>A0AAE1ESR7</accession>
<name>A0AAE1ESR7_PETCI</name>
<feature type="compositionally biased region" description="Pro residues" evidence="1">
    <location>
        <begin position="35"/>
        <end position="47"/>
    </location>
</feature>
<feature type="compositionally biased region" description="Basic and acidic residues" evidence="1">
    <location>
        <begin position="1"/>
        <end position="19"/>
    </location>
</feature>
<keyword evidence="3" id="KW-1185">Reference proteome</keyword>
<organism evidence="2 3">
    <name type="scientific">Petrolisthes cinctipes</name>
    <name type="common">Flat porcelain crab</name>
    <dbReference type="NCBI Taxonomy" id="88211"/>
    <lineage>
        <taxon>Eukaryota</taxon>
        <taxon>Metazoa</taxon>
        <taxon>Ecdysozoa</taxon>
        <taxon>Arthropoda</taxon>
        <taxon>Crustacea</taxon>
        <taxon>Multicrustacea</taxon>
        <taxon>Malacostraca</taxon>
        <taxon>Eumalacostraca</taxon>
        <taxon>Eucarida</taxon>
        <taxon>Decapoda</taxon>
        <taxon>Pleocyemata</taxon>
        <taxon>Anomura</taxon>
        <taxon>Galatheoidea</taxon>
        <taxon>Porcellanidae</taxon>
        <taxon>Petrolisthes</taxon>
    </lineage>
</organism>
<evidence type="ECO:0000313" key="2">
    <source>
        <dbReference type="EMBL" id="KAK3860705.1"/>
    </source>
</evidence>
<evidence type="ECO:0000313" key="3">
    <source>
        <dbReference type="Proteomes" id="UP001286313"/>
    </source>
</evidence>
<comment type="caution">
    <text evidence="2">The sequence shown here is derived from an EMBL/GenBank/DDBJ whole genome shotgun (WGS) entry which is preliminary data.</text>
</comment>
<dbReference type="EMBL" id="JAWQEG010004649">
    <property type="protein sequence ID" value="KAK3860705.1"/>
    <property type="molecule type" value="Genomic_DNA"/>
</dbReference>
<feature type="region of interest" description="Disordered" evidence="1">
    <location>
        <begin position="1"/>
        <end position="82"/>
    </location>
</feature>
<proteinExistence type="predicted"/>